<feature type="compositionally biased region" description="Low complexity" evidence="1">
    <location>
        <begin position="113"/>
        <end position="124"/>
    </location>
</feature>
<keyword evidence="3" id="KW-1185">Reference proteome</keyword>
<evidence type="ECO:0000256" key="1">
    <source>
        <dbReference type="SAM" id="MobiDB-lite"/>
    </source>
</evidence>
<accession>A0AAV7VZP7</accession>
<reference evidence="2" key="1">
    <citation type="journal article" date="2022" name="bioRxiv">
        <title>Sequencing and chromosome-scale assembly of the giantPleurodeles waltlgenome.</title>
        <authorList>
            <person name="Brown T."/>
            <person name="Elewa A."/>
            <person name="Iarovenko S."/>
            <person name="Subramanian E."/>
            <person name="Araus A.J."/>
            <person name="Petzold A."/>
            <person name="Susuki M."/>
            <person name="Suzuki K.-i.T."/>
            <person name="Hayashi T."/>
            <person name="Toyoda A."/>
            <person name="Oliveira C."/>
            <person name="Osipova E."/>
            <person name="Leigh N.D."/>
            <person name="Simon A."/>
            <person name="Yun M.H."/>
        </authorList>
    </citation>
    <scope>NUCLEOTIDE SEQUENCE</scope>
    <source>
        <strain evidence="2">20211129_DDA</strain>
        <tissue evidence="2">Liver</tissue>
    </source>
</reference>
<proteinExistence type="predicted"/>
<feature type="region of interest" description="Disordered" evidence="1">
    <location>
        <begin position="14"/>
        <end position="39"/>
    </location>
</feature>
<name>A0AAV7VZP7_PLEWA</name>
<evidence type="ECO:0000313" key="3">
    <source>
        <dbReference type="Proteomes" id="UP001066276"/>
    </source>
</evidence>
<protein>
    <submittedName>
        <fullName evidence="2">Uncharacterized protein</fullName>
    </submittedName>
</protein>
<feature type="region of interest" description="Disordered" evidence="1">
    <location>
        <begin position="107"/>
        <end position="166"/>
    </location>
</feature>
<dbReference type="Proteomes" id="UP001066276">
    <property type="component" value="Chromosome 1_2"/>
</dbReference>
<dbReference type="AlphaFoldDB" id="A0AAV7VZP7"/>
<sequence>MLLPAGRAARLPLPHFAGLRGAPPRPTSRGGGERARGLLQPLLPPGRVQLGRAARSGRTKDGVRGSQRRVLGGLVLAEAGVFPSRAGVPGPSAGVRSSCRSLRAVQGAGDATAGSSGESLLCLGRGRRRSPREAGAGRGPPRACQMPRPRLGHWPGPKLLGKHDYY</sequence>
<organism evidence="2 3">
    <name type="scientific">Pleurodeles waltl</name>
    <name type="common">Iberian ribbed newt</name>
    <dbReference type="NCBI Taxonomy" id="8319"/>
    <lineage>
        <taxon>Eukaryota</taxon>
        <taxon>Metazoa</taxon>
        <taxon>Chordata</taxon>
        <taxon>Craniata</taxon>
        <taxon>Vertebrata</taxon>
        <taxon>Euteleostomi</taxon>
        <taxon>Amphibia</taxon>
        <taxon>Batrachia</taxon>
        <taxon>Caudata</taxon>
        <taxon>Salamandroidea</taxon>
        <taxon>Salamandridae</taxon>
        <taxon>Pleurodelinae</taxon>
        <taxon>Pleurodeles</taxon>
    </lineage>
</organism>
<evidence type="ECO:0000313" key="2">
    <source>
        <dbReference type="EMBL" id="KAJ1207170.1"/>
    </source>
</evidence>
<dbReference type="EMBL" id="JANPWB010000002">
    <property type="protein sequence ID" value="KAJ1207170.1"/>
    <property type="molecule type" value="Genomic_DNA"/>
</dbReference>
<comment type="caution">
    <text evidence="2">The sequence shown here is derived from an EMBL/GenBank/DDBJ whole genome shotgun (WGS) entry which is preliminary data.</text>
</comment>
<gene>
    <name evidence="2" type="ORF">NDU88_002562</name>
</gene>